<dbReference type="AlphaFoldDB" id="A0A2T3A1V5"/>
<dbReference type="Proteomes" id="UP000241462">
    <property type="component" value="Unassembled WGS sequence"/>
</dbReference>
<evidence type="ECO:0000313" key="1">
    <source>
        <dbReference type="EMBL" id="PSR81348.1"/>
    </source>
</evidence>
<dbReference type="EMBL" id="KZ678505">
    <property type="protein sequence ID" value="PSR81348.1"/>
    <property type="molecule type" value="Genomic_DNA"/>
</dbReference>
<keyword evidence="2" id="KW-1185">Reference proteome</keyword>
<gene>
    <name evidence="1" type="ORF">BD289DRAFT_42310</name>
</gene>
<proteinExistence type="predicted"/>
<reference evidence="1 2" key="1">
    <citation type="journal article" date="2018" name="Mycol. Prog.">
        <title>Coniella lustricola, a new species from submerged detritus.</title>
        <authorList>
            <person name="Raudabaugh D.B."/>
            <person name="Iturriaga T."/>
            <person name="Carver A."/>
            <person name="Mondo S."/>
            <person name="Pangilinan J."/>
            <person name="Lipzen A."/>
            <person name="He G."/>
            <person name="Amirebrahimi M."/>
            <person name="Grigoriev I.V."/>
            <person name="Miller A.N."/>
        </authorList>
    </citation>
    <scope>NUCLEOTIDE SEQUENCE [LARGE SCALE GENOMIC DNA]</scope>
    <source>
        <strain evidence="1 2">B22-T-1</strain>
    </source>
</reference>
<dbReference type="InParanoid" id="A0A2T3A1V5"/>
<accession>A0A2T3A1V5</accession>
<protein>
    <submittedName>
        <fullName evidence="1">Uncharacterized protein</fullName>
    </submittedName>
</protein>
<evidence type="ECO:0000313" key="2">
    <source>
        <dbReference type="Proteomes" id="UP000241462"/>
    </source>
</evidence>
<organism evidence="1 2">
    <name type="scientific">Coniella lustricola</name>
    <dbReference type="NCBI Taxonomy" id="2025994"/>
    <lineage>
        <taxon>Eukaryota</taxon>
        <taxon>Fungi</taxon>
        <taxon>Dikarya</taxon>
        <taxon>Ascomycota</taxon>
        <taxon>Pezizomycotina</taxon>
        <taxon>Sordariomycetes</taxon>
        <taxon>Sordariomycetidae</taxon>
        <taxon>Diaporthales</taxon>
        <taxon>Schizoparmaceae</taxon>
        <taxon>Coniella</taxon>
    </lineage>
</organism>
<name>A0A2T3A1V5_9PEZI</name>
<sequence length="174" mass="19318">MADGCYESVTLCGCSIYSSIYIDSEMTGNKLALTRQACIARWPALVLSSGHGQPQLGQGDDCRVEEKATESRLHSSVDSNPQRQTIDVWISCTRSVFQTEAVEMFKNRDAWEPPGDISYLSFIHVALLFKQSLHLQANVNADGRLGFLSYQKILAPSRIRHTVARSCATDPLYS</sequence>